<gene>
    <name evidence="1" type="ORF">TNIN_117361</name>
</gene>
<feature type="non-terminal residue" evidence="1">
    <location>
        <position position="1"/>
    </location>
</feature>
<evidence type="ECO:0000313" key="2">
    <source>
        <dbReference type="Proteomes" id="UP000886998"/>
    </source>
</evidence>
<organism evidence="1 2">
    <name type="scientific">Trichonephila inaurata madagascariensis</name>
    <dbReference type="NCBI Taxonomy" id="2747483"/>
    <lineage>
        <taxon>Eukaryota</taxon>
        <taxon>Metazoa</taxon>
        <taxon>Ecdysozoa</taxon>
        <taxon>Arthropoda</taxon>
        <taxon>Chelicerata</taxon>
        <taxon>Arachnida</taxon>
        <taxon>Araneae</taxon>
        <taxon>Araneomorphae</taxon>
        <taxon>Entelegynae</taxon>
        <taxon>Araneoidea</taxon>
        <taxon>Nephilidae</taxon>
        <taxon>Trichonephila</taxon>
        <taxon>Trichonephila inaurata</taxon>
    </lineage>
</organism>
<dbReference type="EMBL" id="BMAV01010322">
    <property type="protein sequence ID" value="GFY55328.1"/>
    <property type="molecule type" value="Genomic_DNA"/>
</dbReference>
<sequence>RRQEEEPMDWEDAPFLPEVSAPFVPSVPTEDEVPHLRSEDRRHFMSSFDVTNAFRSTNNVYFLQVIL</sequence>
<proteinExistence type="predicted"/>
<accession>A0A8X6XJZ9</accession>
<keyword evidence="2" id="KW-1185">Reference proteome</keyword>
<reference evidence="1" key="1">
    <citation type="submission" date="2020-08" db="EMBL/GenBank/DDBJ databases">
        <title>Multicomponent nature underlies the extraordinary mechanical properties of spider dragline silk.</title>
        <authorList>
            <person name="Kono N."/>
            <person name="Nakamura H."/>
            <person name="Mori M."/>
            <person name="Yoshida Y."/>
            <person name="Ohtoshi R."/>
            <person name="Malay A.D."/>
            <person name="Moran D.A.P."/>
            <person name="Tomita M."/>
            <person name="Numata K."/>
            <person name="Arakawa K."/>
        </authorList>
    </citation>
    <scope>NUCLEOTIDE SEQUENCE</scope>
</reference>
<protein>
    <submittedName>
        <fullName evidence="1">Uncharacterized protein</fullName>
    </submittedName>
</protein>
<name>A0A8X6XJZ9_9ARAC</name>
<dbReference type="AlphaFoldDB" id="A0A8X6XJZ9"/>
<comment type="caution">
    <text evidence="1">The sequence shown here is derived from an EMBL/GenBank/DDBJ whole genome shotgun (WGS) entry which is preliminary data.</text>
</comment>
<evidence type="ECO:0000313" key="1">
    <source>
        <dbReference type="EMBL" id="GFY55328.1"/>
    </source>
</evidence>
<dbReference type="Proteomes" id="UP000886998">
    <property type="component" value="Unassembled WGS sequence"/>
</dbReference>